<dbReference type="RefSeq" id="WP_147178857.1">
    <property type="nucleotide sequence ID" value="NZ_BJZP01000003.1"/>
</dbReference>
<dbReference type="AlphaFoldDB" id="A0A512HF43"/>
<keyword evidence="1" id="KW-0812">Transmembrane</keyword>
<dbReference type="EMBL" id="BJZP01000003">
    <property type="protein sequence ID" value="GEO84076.1"/>
    <property type="molecule type" value="Genomic_DNA"/>
</dbReference>
<feature type="transmembrane region" description="Helical" evidence="1">
    <location>
        <begin position="57"/>
        <end position="82"/>
    </location>
</feature>
<keyword evidence="3" id="KW-1185">Reference proteome</keyword>
<accession>A0A512HF43</accession>
<dbReference type="OrthoDB" id="8457152at2"/>
<keyword evidence="1" id="KW-0472">Membrane</keyword>
<sequence>MFRELLYELTRGFAYRAIRHPDMPKYTLWLPLLVYCISITIYYGFGLDFKWLGENGVFAGLQTILSTLPGFYFAGLAAVATFGGHGMDTTMPTPTPSITIRVRGTFIPHDLSRRQFLSYLFSYLVVLSFILCLSILGINALAPTLPGFAAYMETFSYGAWLLSIVEFMVGSALLLGFCSMLITTLHGIFFLTERMHQPND</sequence>
<dbReference type="Proteomes" id="UP000321717">
    <property type="component" value="Unassembled WGS sequence"/>
</dbReference>
<name>A0A512HF43_9HYPH</name>
<feature type="transmembrane region" description="Helical" evidence="1">
    <location>
        <begin position="116"/>
        <end position="138"/>
    </location>
</feature>
<evidence type="ECO:0000313" key="3">
    <source>
        <dbReference type="Proteomes" id="UP000321717"/>
    </source>
</evidence>
<reference evidence="2 3" key="1">
    <citation type="submission" date="2019-07" db="EMBL/GenBank/DDBJ databases">
        <title>Whole genome shotgun sequence of Rhizobium naphthalenivorans NBRC 107585.</title>
        <authorList>
            <person name="Hosoyama A."/>
            <person name="Uohara A."/>
            <person name="Ohji S."/>
            <person name="Ichikawa N."/>
        </authorList>
    </citation>
    <scope>NUCLEOTIDE SEQUENCE [LARGE SCALE GENOMIC DNA]</scope>
    <source>
        <strain evidence="2 3">NBRC 107585</strain>
    </source>
</reference>
<protein>
    <submittedName>
        <fullName evidence="2">Uncharacterized protein</fullName>
    </submittedName>
</protein>
<proteinExistence type="predicted"/>
<evidence type="ECO:0000313" key="2">
    <source>
        <dbReference type="EMBL" id="GEO84076.1"/>
    </source>
</evidence>
<comment type="caution">
    <text evidence="2">The sequence shown here is derived from an EMBL/GenBank/DDBJ whole genome shotgun (WGS) entry which is preliminary data.</text>
</comment>
<keyword evidence="1" id="KW-1133">Transmembrane helix</keyword>
<organism evidence="2 3">
    <name type="scientific">Ciceribacter naphthalenivorans</name>
    <dbReference type="NCBI Taxonomy" id="1118451"/>
    <lineage>
        <taxon>Bacteria</taxon>
        <taxon>Pseudomonadati</taxon>
        <taxon>Pseudomonadota</taxon>
        <taxon>Alphaproteobacteria</taxon>
        <taxon>Hyphomicrobiales</taxon>
        <taxon>Rhizobiaceae</taxon>
        <taxon>Ciceribacter</taxon>
    </lineage>
</organism>
<feature type="transmembrane region" description="Helical" evidence="1">
    <location>
        <begin position="158"/>
        <end position="191"/>
    </location>
</feature>
<feature type="transmembrane region" description="Helical" evidence="1">
    <location>
        <begin position="26"/>
        <end position="45"/>
    </location>
</feature>
<evidence type="ECO:0000256" key="1">
    <source>
        <dbReference type="SAM" id="Phobius"/>
    </source>
</evidence>
<gene>
    <name evidence="2" type="ORF">RNA01_10080</name>
</gene>